<dbReference type="Proteomes" id="UP000319210">
    <property type="component" value="Unassembled WGS sequence"/>
</dbReference>
<accession>A0A4Y3RAB6</accession>
<name>A0A4Y3RAB6_STRCI</name>
<dbReference type="Pfam" id="PF14350">
    <property type="entry name" value="Beta_protein"/>
    <property type="match status" value="1"/>
</dbReference>
<gene>
    <name evidence="1" type="ORF">SCA03_61880</name>
</gene>
<evidence type="ECO:0008006" key="3">
    <source>
        <dbReference type="Google" id="ProtNLM"/>
    </source>
</evidence>
<keyword evidence="2" id="KW-1185">Reference proteome</keyword>
<reference evidence="1 2" key="1">
    <citation type="submission" date="2019-06" db="EMBL/GenBank/DDBJ databases">
        <title>Whole genome shotgun sequence of Streptomyces cacaoi subsp. cacaoi NBRC 12748.</title>
        <authorList>
            <person name="Hosoyama A."/>
            <person name="Uohara A."/>
            <person name="Ohji S."/>
            <person name="Ichikawa N."/>
        </authorList>
    </citation>
    <scope>NUCLEOTIDE SEQUENCE [LARGE SCALE GENOMIC DNA]</scope>
    <source>
        <strain evidence="1 2">NBRC 12748</strain>
    </source>
</reference>
<comment type="caution">
    <text evidence="1">The sequence shown here is derived from an EMBL/GenBank/DDBJ whole genome shotgun (WGS) entry which is preliminary data.</text>
</comment>
<proteinExistence type="predicted"/>
<evidence type="ECO:0000313" key="2">
    <source>
        <dbReference type="Proteomes" id="UP000319210"/>
    </source>
</evidence>
<evidence type="ECO:0000313" key="1">
    <source>
        <dbReference type="EMBL" id="GEB53637.1"/>
    </source>
</evidence>
<organism evidence="1 2">
    <name type="scientific">Streptomyces cacaoi</name>
    <dbReference type="NCBI Taxonomy" id="1898"/>
    <lineage>
        <taxon>Bacteria</taxon>
        <taxon>Bacillati</taxon>
        <taxon>Actinomycetota</taxon>
        <taxon>Actinomycetes</taxon>
        <taxon>Kitasatosporales</taxon>
        <taxon>Streptomycetaceae</taxon>
        <taxon>Streptomyces</taxon>
    </lineage>
</organism>
<dbReference type="InterPro" id="IPR025683">
    <property type="entry name" value="Protein_beta"/>
</dbReference>
<dbReference type="AlphaFoldDB" id="A0A4Y3RAB6"/>
<sequence>MVGGAVAVPVYVPVWPARQHTTKAYAALEPEVRVGTVPLWNLPKTTDLLPDAWAAMYRRLVSKVHAVHEDSPGWIDAPFIAYDQIRTVAKAIDDHCSRDLLRPVTGPERHPRQQAFAVGTARKHRCGLGIRVTVPDTWDERADGVVDGVVSLLRRLRRTAAADLLLDMAGVPGDRPDAGEEARRALAALLPLASWRTTAVLGGGFPRLKAEMLASGTYVAPRPDWTMWHTVRSGNGRGPGPLGYGDYGVQPVSALERRPGTDRDSGRSKGPYWGALCYTTEHTFVASRMLTRGSGNRVALNRASARRIVGLPGFRRAGAAAAERWYLCCAGGPDTSGKGTGTPEKWLWAGNVQHATFVVRSLGGAR</sequence>
<protein>
    <recommendedName>
        <fullName evidence="3">T4 beta protein</fullName>
    </recommendedName>
</protein>
<dbReference type="EMBL" id="BJMM01000057">
    <property type="protein sequence ID" value="GEB53637.1"/>
    <property type="molecule type" value="Genomic_DNA"/>
</dbReference>